<organism evidence="3 4">
    <name type="scientific">Nocardioides conyzicola</name>
    <dbReference type="NCBI Taxonomy" id="1651781"/>
    <lineage>
        <taxon>Bacteria</taxon>
        <taxon>Bacillati</taxon>
        <taxon>Actinomycetota</taxon>
        <taxon>Actinomycetes</taxon>
        <taxon>Propionibacteriales</taxon>
        <taxon>Nocardioidaceae</taxon>
        <taxon>Nocardioides</taxon>
    </lineage>
</organism>
<dbReference type="RefSeq" id="WP_345519377.1">
    <property type="nucleotide sequence ID" value="NZ_BAABKM010000002.1"/>
</dbReference>
<feature type="signal peptide" evidence="2">
    <location>
        <begin position="1"/>
        <end position="18"/>
    </location>
</feature>
<keyword evidence="4" id="KW-1185">Reference proteome</keyword>
<name>A0ABP8WSU4_9ACTN</name>
<evidence type="ECO:0000313" key="4">
    <source>
        <dbReference type="Proteomes" id="UP001499974"/>
    </source>
</evidence>
<protein>
    <recommendedName>
        <fullName evidence="5">Lysyl oxidase</fullName>
    </recommendedName>
</protein>
<dbReference type="Proteomes" id="UP001499974">
    <property type="component" value="Unassembled WGS sequence"/>
</dbReference>
<evidence type="ECO:0000256" key="2">
    <source>
        <dbReference type="SAM" id="SignalP"/>
    </source>
</evidence>
<accession>A0ABP8WSU4</accession>
<feature type="region of interest" description="Disordered" evidence="1">
    <location>
        <begin position="227"/>
        <end position="261"/>
    </location>
</feature>
<comment type="caution">
    <text evidence="3">The sequence shown here is derived from an EMBL/GenBank/DDBJ whole genome shotgun (WGS) entry which is preliminary data.</text>
</comment>
<dbReference type="EMBL" id="BAABKM010000002">
    <property type="protein sequence ID" value="GAA4694706.1"/>
    <property type="molecule type" value="Genomic_DNA"/>
</dbReference>
<feature type="chain" id="PRO_5046657625" description="Lysyl oxidase" evidence="2">
    <location>
        <begin position="19"/>
        <end position="487"/>
    </location>
</feature>
<evidence type="ECO:0000313" key="3">
    <source>
        <dbReference type="EMBL" id="GAA4694706.1"/>
    </source>
</evidence>
<dbReference type="Pfam" id="PF01186">
    <property type="entry name" value="Lysyl_oxidase"/>
    <property type="match status" value="1"/>
</dbReference>
<gene>
    <name evidence="3" type="ORF">GCM10023349_07320</name>
</gene>
<proteinExistence type="predicted"/>
<reference evidence="4" key="1">
    <citation type="journal article" date="2019" name="Int. J. Syst. Evol. Microbiol.">
        <title>The Global Catalogue of Microorganisms (GCM) 10K type strain sequencing project: providing services to taxonomists for standard genome sequencing and annotation.</title>
        <authorList>
            <consortium name="The Broad Institute Genomics Platform"/>
            <consortium name="The Broad Institute Genome Sequencing Center for Infectious Disease"/>
            <person name="Wu L."/>
            <person name="Ma J."/>
        </authorList>
    </citation>
    <scope>NUCLEOTIDE SEQUENCE [LARGE SCALE GENOMIC DNA]</scope>
    <source>
        <strain evidence="4">JCM 18531</strain>
    </source>
</reference>
<keyword evidence="2" id="KW-0732">Signal</keyword>
<evidence type="ECO:0000256" key="1">
    <source>
        <dbReference type="SAM" id="MobiDB-lite"/>
    </source>
</evidence>
<evidence type="ECO:0008006" key="5">
    <source>
        <dbReference type="Google" id="ProtNLM"/>
    </source>
</evidence>
<sequence>MLRSRLRSLALASVAALAASTIVAVSTDTSSGEDAHQKAAAADAPFSLWAPRTVTAYTYRNRTWTDLGLRVIARDQPFELWSTRASYDQKIRTVWRSPGGDVALPAGAMKDFSGIGKFLKLTITPKHGKATVMTNKVCFNGWSERVKPTAAATSPYPAGCWNNPFSLGSVQGVEAGWATTLLTSDRPLHIGAGTYRVRAEVAPKYAALFGLSAAQASRTIKLVVKAEEDEGPTEPGPVDRIARPAAHAPTGPEGRAAGPTPDLRSLPAWGISLSKNSKYLRFSATVWNAGDSPLVVDGFRQNGKDLMDAYQYFFDADGNQTGYQSVGHLHWDPKPSHQHWHFEDFARYSLLRKDKTEAAVSKKEAFCLANTDAVDLTVPSAAWKPENTNLATSCGDYSSLSIREVLAAGWGDTYTQYRAGQSFPIAKLPNGVYYIAVAANPDGHLVETSTTNNVALRKIRLGGKPGERTVKVSQVGIIKDEGYGGTG</sequence>
<dbReference type="InterPro" id="IPR001695">
    <property type="entry name" value="Lysyl_oxidase"/>
</dbReference>